<proteinExistence type="predicted"/>
<name>A0A3D8QTJ5_9HELO</name>
<reference evidence="1 2" key="1">
    <citation type="journal article" date="2018" name="IMA Fungus">
        <title>IMA Genome-F 9: Draft genome sequence of Annulohypoxylon stygium, Aspergillus mulundensis, Berkeleyomyces basicola (syn. Thielaviopsis basicola), Ceratocystis smalleyi, two Cercospora beticola strains, Coleophoma cylindrospora, Fusarium fracticaudum, Phialophora cf. hyalina, and Morchella septimelata.</title>
        <authorList>
            <person name="Wingfield B.D."/>
            <person name="Bills G.F."/>
            <person name="Dong Y."/>
            <person name="Huang W."/>
            <person name="Nel W.J."/>
            <person name="Swalarsk-Parry B.S."/>
            <person name="Vaghefi N."/>
            <person name="Wilken P.M."/>
            <person name="An Z."/>
            <person name="de Beer Z.W."/>
            <person name="De Vos L."/>
            <person name="Chen L."/>
            <person name="Duong T.A."/>
            <person name="Gao Y."/>
            <person name="Hammerbacher A."/>
            <person name="Kikkert J.R."/>
            <person name="Li Y."/>
            <person name="Li H."/>
            <person name="Li K."/>
            <person name="Li Q."/>
            <person name="Liu X."/>
            <person name="Ma X."/>
            <person name="Naidoo K."/>
            <person name="Pethybridge S.J."/>
            <person name="Sun J."/>
            <person name="Steenkamp E.T."/>
            <person name="van der Nest M.A."/>
            <person name="van Wyk S."/>
            <person name="Wingfield M.J."/>
            <person name="Xiong C."/>
            <person name="Yue Q."/>
            <person name="Zhang X."/>
        </authorList>
    </citation>
    <scope>NUCLEOTIDE SEQUENCE [LARGE SCALE GENOMIC DNA]</scope>
    <source>
        <strain evidence="1 2">BP6252</strain>
    </source>
</reference>
<keyword evidence="2" id="KW-1185">Reference proteome</keyword>
<dbReference type="OrthoDB" id="5232280at2759"/>
<dbReference type="EMBL" id="PDLM01000012">
    <property type="protein sequence ID" value="RDW65097.1"/>
    <property type="molecule type" value="Genomic_DNA"/>
</dbReference>
<sequence length="715" mass="79661">MSLTITAGVKSLLSVGISLGDIAIIIDQGRKFGNWLRTARLDEELFEAIADVSKSILDRPGLVDVVYMSSKWSYVNFIYKGNNINNSDREPLKDTQNLTEFSWAMVAIIAGLDVCLPSSSVQNFLVDLFVGILNQNEELAEALRVQLPTNIESWRSAGQVRDMARVSSVYIQKCRLKLTQERAIPELNQAERGELQAFLKWLLIGKDTQFHLLSATVFAIAGWLKRAGLHLNTEGDQRYETEPMVRYASDSPLYLGSLSSKCHPSDLEDPLYAGRGLRGISQQVTFPRGKPELMIDTLAVDRDITNSMFMFWELGCRAATKMELISSSLGEYDTSSSDIHYTLEDHDPVMSKFAPNLSMLACHGFPVVTQSILNALEKMIPREMDPKRAEWLQMHTAPEFLSRLRTKPSQEPENMGLWTQYQALVFGFYYKLLEPLISFEHVHEEAYFRGIWGYGSKLFLVMCSQFAEGLRRDGSVSRTHLLYMLSTMYNGRQHVYSKSSSKSGLVGIIGPISVLTLPLLRVSDIPRELGSFMLVDLPVIDLLTEANGELYSGHGTGLEFFRSAKTPEEISPHAPDKPWSVHAKMGNLFDGQPGVVMAARCGGSLVGYFSPLAADITFLGASYHVPRHESGYVDDFKVHGYEIKDEDWQCGRVQRPSPQELLDQIGVVHSRGCPALRYAAAGFFAGVHEEVAIVTDDIEMAVGRVSAQDGGVIIT</sequence>
<comment type="caution">
    <text evidence="1">The sequence shown here is derived from an EMBL/GenBank/DDBJ whole genome shotgun (WGS) entry which is preliminary data.</text>
</comment>
<organism evidence="1 2">
    <name type="scientific">Coleophoma cylindrospora</name>
    <dbReference type="NCBI Taxonomy" id="1849047"/>
    <lineage>
        <taxon>Eukaryota</taxon>
        <taxon>Fungi</taxon>
        <taxon>Dikarya</taxon>
        <taxon>Ascomycota</taxon>
        <taxon>Pezizomycotina</taxon>
        <taxon>Leotiomycetes</taxon>
        <taxon>Helotiales</taxon>
        <taxon>Dermateaceae</taxon>
        <taxon>Coleophoma</taxon>
    </lineage>
</organism>
<evidence type="ECO:0000313" key="1">
    <source>
        <dbReference type="EMBL" id="RDW65097.1"/>
    </source>
</evidence>
<dbReference type="Proteomes" id="UP000256645">
    <property type="component" value="Unassembled WGS sequence"/>
</dbReference>
<evidence type="ECO:0000313" key="2">
    <source>
        <dbReference type="Proteomes" id="UP000256645"/>
    </source>
</evidence>
<accession>A0A3D8QTJ5</accession>
<protein>
    <submittedName>
        <fullName evidence="1">Uncharacterized protein</fullName>
    </submittedName>
</protein>
<dbReference type="AlphaFoldDB" id="A0A3D8QTJ5"/>
<gene>
    <name evidence="1" type="ORF">BP6252_10748</name>
</gene>